<dbReference type="FunFam" id="3.40.50.620:FF:000011">
    <property type="entry name" value="Electron transfer flavoprotein subunit beta"/>
    <property type="match status" value="1"/>
</dbReference>
<dbReference type="AlphaFoldDB" id="A0A0U1Q005"/>
<evidence type="ECO:0000256" key="4">
    <source>
        <dbReference type="ARBA" id="ARBA00022448"/>
    </source>
</evidence>
<gene>
    <name evidence="10" type="ORF">AAV94_07900</name>
</gene>
<dbReference type="GO" id="GO:0009055">
    <property type="term" value="F:electron transfer activity"/>
    <property type="evidence" value="ECO:0007669"/>
    <property type="project" value="InterPro"/>
</dbReference>
<keyword evidence="5" id="KW-0249">Electron transport</keyword>
<dbReference type="EMBL" id="LBNQ01000023">
    <property type="protein sequence ID" value="KKW68061.1"/>
    <property type="molecule type" value="Genomic_DNA"/>
</dbReference>
<comment type="caution">
    <text evidence="10">The sequence shown here is derived from an EMBL/GenBank/DDBJ whole genome shotgun (WGS) entry which is preliminary data.</text>
</comment>
<evidence type="ECO:0000256" key="7">
    <source>
        <dbReference type="ARBA" id="ARBA00042002"/>
    </source>
</evidence>
<dbReference type="SMART" id="SM00893">
    <property type="entry name" value="ETF"/>
    <property type="match status" value="1"/>
</dbReference>
<dbReference type="CDD" id="cd01714">
    <property type="entry name" value="ETF_beta"/>
    <property type="match status" value="1"/>
</dbReference>
<dbReference type="RefSeq" id="WP_046741763.1">
    <property type="nucleotide sequence ID" value="NZ_LBNQ01000023.1"/>
</dbReference>
<evidence type="ECO:0000256" key="5">
    <source>
        <dbReference type="ARBA" id="ARBA00022982"/>
    </source>
</evidence>
<feature type="domain" description="Electron transfer flavoprotein alpha/beta-subunit N-terminal" evidence="9">
    <location>
        <begin position="23"/>
        <end position="212"/>
    </location>
</feature>
<dbReference type="PIRSF" id="PIRSF000090">
    <property type="entry name" value="Beta-ETF"/>
    <property type="match status" value="1"/>
</dbReference>
<dbReference type="InterPro" id="IPR033948">
    <property type="entry name" value="ETF_beta_N"/>
</dbReference>
<dbReference type="Pfam" id="PF01012">
    <property type="entry name" value="ETF"/>
    <property type="match status" value="1"/>
</dbReference>
<evidence type="ECO:0000313" key="10">
    <source>
        <dbReference type="EMBL" id="KKW68061.1"/>
    </source>
</evidence>
<dbReference type="GO" id="GO:0046395">
    <property type="term" value="P:carboxylic acid catabolic process"/>
    <property type="evidence" value="ECO:0007669"/>
    <property type="project" value="UniProtKB-ARBA"/>
</dbReference>
<dbReference type="InterPro" id="IPR014729">
    <property type="entry name" value="Rossmann-like_a/b/a_fold"/>
</dbReference>
<dbReference type="OrthoDB" id="9781325at2"/>
<reference evidence="10 11" key="1">
    <citation type="submission" date="2015-05" db="EMBL/GenBank/DDBJ databases">
        <title>Draft genome sequence of Lampropedia sp. CT6, isolated from the microbial mat of a hot water spring, located at Manikaran, India.</title>
        <authorList>
            <person name="Tripathi C."/>
            <person name="Rani P."/>
            <person name="Mahato N.K."/>
            <person name="Lal R."/>
        </authorList>
    </citation>
    <scope>NUCLEOTIDE SEQUENCE [LARGE SCALE GENOMIC DNA]</scope>
    <source>
        <strain evidence="10 11">CT6</strain>
    </source>
</reference>
<accession>A0A0U1Q005</accession>
<dbReference type="PANTHER" id="PTHR21294">
    <property type="entry name" value="ELECTRON TRANSFER FLAVOPROTEIN BETA-SUBUNIT"/>
    <property type="match status" value="1"/>
</dbReference>
<keyword evidence="4" id="KW-0813">Transport</keyword>
<dbReference type="PANTHER" id="PTHR21294:SF8">
    <property type="entry name" value="ELECTRON TRANSFER FLAVOPROTEIN SUBUNIT BETA"/>
    <property type="match status" value="1"/>
</dbReference>
<comment type="similarity">
    <text evidence="1">Belongs to the ETF beta-subunit/FixA family.</text>
</comment>
<comment type="cofactor">
    <cofactor evidence="8">
        <name>AMP</name>
        <dbReference type="ChEBI" id="CHEBI:456215"/>
    </cofactor>
</comment>
<dbReference type="InterPro" id="IPR014730">
    <property type="entry name" value="ETF_a/b_N"/>
</dbReference>
<dbReference type="SUPFAM" id="SSF52402">
    <property type="entry name" value="Adenine nucleotide alpha hydrolases-like"/>
    <property type="match status" value="1"/>
</dbReference>
<organism evidence="10 11">
    <name type="scientific">Lampropedia cohaerens</name>
    <dbReference type="NCBI Taxonomy" id="1610491"/>
    <lineage>
        <taxon>Bacteria</taxon>
        <taxon>Pseudomonadati</taxon>
        <taxon>Pseudomonadota</taxon>
        <taxon>Betaproteobacteria</taxon>
        <taxon>Burkholderiales</taxon>
        <taxon>Comamonadaceae</taxon>
        <taxon>Lampropedia</taxon>
    </lineage>
</organism>
<keyword evidence="11" id="KW-1185">Reference proteome</keyword>
<dbReference type="InterPro" id="IPR012255">
    <property type="entry name" value="ETF_b"/>
</dbReference>
<evidence type="ECO:0000256" key="1">
    <source>
        <dbReference type="ARBA" id="ARBA00007557"/>
    </source>
</evidence>
<dbReference type="PATRIC" id="fig|1610491.3.peg.1679"/>
<comment type="function">
    <text evidence="6">The electron transfer flavoprotein serves as a specific electron acceptor for other dehydrogenases. It transfers the electrons to the main respiratory chain via ETF-ubiquinone oxidoreductase (ETF dehydrogenase).</text>
</comment>
<evidence type="ECO:0000256" key="3">
    <source>
        <dbReference type="ARBA" id="ARBA00016797"/>
    </source>
</evidence>
<comment type="subunit">
    <text evidence="2">Heterodimer of an alpha and a beta subunit.</text>
</comment>
<dbReference type="STRING" id="1610491.AAV94_07900"/>
<evidence type="ECO:0000313" key="11">
    <source>
        <dbReference type="Proteomes" id="UP000050580"/>
    </source>
</evidence>
<evidence type="ECO:0000259" key="9">
    <source>
        <dbReference type="SMART" id="SM00893"/>
    </source>
</evidence>
<proteinExistence type="inferred from homology"/>
<dbReference type="Gene3D" id="3.40.50.620">
    <property type="entry name" value="HUPs"/>
    <property type="match status" value="1"/>
</dbReference>
<protein>
    <recommendedName>
        <fullName evidence="3">Electron transfer flavoprotein subunit beta</fullName>
    </recommendedName>
    <alternativeName>
        <fullName evidence="7">Electron transfer flavoprotein small subunit</fullName>
    </alternativeName>
</protein>
<evidence type="ECO:0000256" key="2">
    <source>
        <dbReference type="ARBA" id="ARBA00011355"/>
    </source>
</evidence>
<dbReference type="Proteomes" id="UP000050580">
    <property type="component" value="Unassembled WGS sequence"/>
</dbReference>
<evidence type="ECO:0000256" key="6">
    <source>
        <dbReference type="ARBA" id="ARBA00025649"/>
    </source>
</evidence>
<evidence type="ECO:0000256" key="8">
    <source>
        <dbReference type="ARBA" id="ARBA00049933"/>
    </source>
</evidence>
<sequence>MHVLVSVKRVIDPNVKVRVKSDGSGVETSGVKMSLNPFDEVAVEQAVRLKEQGVVSKVTVVAIGAPISQDVLRTCLAMGADAAVLIETDGSPLEPAQTAALLQAYLARDPADLVLCGKQDIDDDLGATAPMLAALLDWPQAFSANHLSVEGGQLELSCDADQGTLHLSMPLPAVVSVDLRMADLRHITLPAMMRAKKATITTLTADQLQAIAAASVQQLHIGEPPARSAGVRLDSVAALIDRLRALPVMQN</sequence>
<name>A0A0U1Q005_9BURK</name>